<dbReference type="EMBL" id="LM993666">
    <property type="protein sequence ID" value="VTZ80043.1"/>
    <property type="molecule type" value="Genomic_DNA"/>
</dbReference>
<dbReference type="GO" id="GO:0000110">
    <property type="term" value="C:nucleotide-excision repair factor 1 complex"/>
    <property type="evidence" value="ECO:0007669"/>
    <property type="project" value="TreeGrafter"/>
</dbReference>
<dbReference type="Proteomes" id="UP000072904">
    <property type="component" value="Chromosome 12"/>
</dbReference>
<reference evidence="6" key="4">
    <citation type="submission" date="2019-05" db="EMBL/GenBank/DDBJ databases">
        <authorList>
            <consortium name="Pathogen Informatics"/>
        </authorList>
    </citation>
    <scope>NUCLEOTIDE SEQUENCE</scope>
    <source>
        <strain evidence="6">17X</strain>
    </source>
</reference>
<evidence type="ECO:0000256" key="4">
    <source>
        <dbReference type="SAM" id="MobiDB-lite"/>
    </source>
</evidence>
<keyword evidence="2" id="KW-0862">Zinc</keyword>
<reference evidence="5" key="3">
    <citation type="submission" date="2014-05" db="EMBL/GenBank/DDBJ databases">
        <authorList>
            <person name="Aslett A.Martin."/>
            <person name="De Silva Nishadi"/>
        </authorList>
    </citation>
    <scope>NUCLEOTIDE SEQUENCE</scope>
    <source>
        <strain evidence="5">YM</strain>
    </source>
</reference>
<gene>
    <name evidence="6" type="ORF">PY17X_1224200</name>
    <name evidence="5" type="ORF">PYYM_1223700</name>
</gene>
<protein>
    <submittedName>
        <fullName evidence="6">DNA repair protein RAD14, putative</fullName>
    </submittedName>
</protein>
<keyword evidence="3" id="KW-0539">Nucleus</keyword>
<evidence type="ECO:0000313" key="8">
    <source>
        <dbReference type="Proteomes" id="UP000072904"/>
    </source>
</evidence>
<dbReference type="OrthoDB" id="68328at2759"/>
<proteinExistence type="predicted"/>
<reference evidence="7 8" key="1">
    <citation type="journal article" date="2014" name="BMC Biol.">
        <title>A comprehensive evaluation of rodent malaria parasite genomes and gene expression.</title>
        <authorList>
            <person name="Otto T.D."/>
            <person name="Bohme U."/>
            <person name="Jackson A.P."/>
            <person name="Hunt M."/>
            <person name="Franke-Fayard B."/>
            <person name="Hoeijmakers W.A."/>
            <person name="Religa A.A."/>
            <person name="Robertson L."/>
            <person name="Sanders M."/>
            <person name="Ogun S.A."/>
            <person name="Cunningham D."/>
            <person name="Erhart A."/>
            <person name="Billker O."/>
            <person name="Khan S.M."/>
            <person name="Stunnenberg H.G."/>
            <person name="Langhorne J."/>
            <person name="Holder A.A."/>
            <person name="Waters A.P."/>
            <person name="Newbold C.I."/>
            <person name="Pain A."/>
            <person name="Berriman M."/>
            <person name="Janse C.J."/>
        </authorList>
    </citation>
    <scope>NUCLEOTIDE SEQUENCE [LARGE SCALE GENOMIC DNA]</scope>
    <source>
        <strain evidence="6 7">17X</strain>
        <strain evidence="5 8">YM</strain>
    </source>
</reference>
<evidence type="ECO:0000313" key="6">
    <source>
        <dbReference type="EMBL" id="VTZ80043.1"/>
    </source>
</evidence>
<dbReference type="GO" id="GO:0003684">
    <property type="term" value="F:damaged DNA binding"/>
    <property type="evidence" value="ECO:0007669"/>
    <property type="project" value="InterPro"/>
</dbReference>
<dbReference type="GO" id="GO:0070914">
    <property type="term" value="P:UV-damage excision repair"/>
    <property type="evidence" value="ECO:0007669"/>
    <property type="project" value="TreeGrafter"/>
</dbReference>
<dbReference type="GO" id="GO:0000715">
    <property type="term" value="P:nucleotide-excision repair, DNA damage recognition"/>
    <property type="evidence" value="ECO:0007669"/>
    <property type="project" value="TreeGrafter"/>
</dbReference>
<sequence>MSDHSQSQNEEDEENYYNIFYENNLVNDINYFEDSLPHINFYLKFQNKRFLESFFDDVKNKNEMSTSNIEVTDNEVQLCELKNNKNDNGEVLKDDKNDNGEVLKDGKSDNGEVLKDGKSDNGEVLKDGGFYVDNDSEIECYFENIQKKYKDTTNSITNITEEKDITDYLFLEKNQEFTKQANIIFQKNKEKFIFSIERGNINCICDKGNNCSDCRSICDDNSEIILKEICFLCNKKKKINKTLSSIKIYVCYDCKSTDSNFRMISLTKLINKYSINNNDLIKHEKKLALLSTKNPRGYSKNMKLYFLFQIKEIAIRKYGSLQKVKCLYNSKILNIKNVTTNSSSNNNNDKENCLKLEKKKKKKKSLHKYKKAKTIYSNDYIKNMEKNKIICQDNKHEFDNPICINTDDNIYIKKCIKCQYELEFIDF</sequence>
<evidence type="ECO:0000256" key="3">
    <source>
        <dbReference type="ARBA" id="ARBA00023242"/>
    </source>
</evidence>
<dbReference type="SUPFAM" id="SSF46955">
    <property type="entry name" value="Putative DNA-binding domain"/>
    <property type="match status" value="1"/>
</dbReference>
<feature type="region of interest" description="Disordered" evidence="4">
    <location>
        <begin position="87"/>
        <end position="118"/>
    </location>
</feature>
<dbReference type="InterPro" id="IPR009061">
    <property type="entry name" value="DNA-bd_dom_put_sf"/>
</dbReference>
<dbReference type="KEGG" id="pyo:PY17X_1224200"/>
<dbReference type="EMBL" id="LK934640">
    <property type="protein sequence ID" value="CDU19408.1"/>
    <property type="molecule type" value="Genomic_DNA"/>
</dbReference>
<dbReference type="VEuPathDB" id="PlasmoDB:PYYM_1223700"/>
<dbReference type="VEuPathDB" id="PlasmoDB:PY04689"/>
<dbReference type="InterPro" id="IPR037129">
    <property type="entry name" value="XPA_sf"/>
</dbReference>
<dbReference type="Gene3D" id="3.90.530.10">
    <property type="entry name" value="XPA C-terminal domain"/>
    <property type="match status" value="1"/>
</dbReference>
<evidence type="ECO:0000313" key="7">
    <source>
        <dbReference type="Proteomes" id="UP000072874"/>
    </source>
</evidence>
<comment type="subcellular location">
    <subcellularLocation>
        <location evidence="1">Nucleus</location>
    </subcellularLocation>
</comment>
<name>A0A077Y7J2_PLAYE</name>
<dbReference type="PANTHER" id="PTHR10142:SF0">
    <property type="entry name" value="DNA REPAIR PROTEIN COMPLEMENTING XP-A CELLS"/>
    <property type="match status" value="1"/>
</dbReference>
<dbReference type="GO" id="GO:1901255">
    <property type="term" value="P:nucleotide-excision repair involved in interstrand cross-link repair"/>
    <property type="evidence" value="ECO:0007669"/>
    <property type="project" value="TreeGrafter"/>
</dbReference>
<evidence type="ECO:0000256" key="1">
    <source>
        <dbReference type="ARBA" id="ARBA00004123"/>
    </source>
</evidence>
<dbReference type="GeneID" id="3790355"/>
<dbReference type="PANTHER" id="PTHR10142">
    <property type="entry name" value="DNA REPAIR PROTEIN COMPLEMENTING XP-A CELLS"/>
    <property type="match status" value="1"/>
</dbReference>
<dbReference type="InterPro" id="IPR000465">
    <property type="entry name" value="XPA/RAD14"/>
</dbReference>
<dbReference type="VEuPathDB" id="PlasmoDB:PY17X_1224200"/>
<dbReference type="RefSeq" id="XP_725020.2">
    <property type="nucleotide sequence ID" value="XM_719927.2"/>
</dbReference>
<dbReference type="OMA" id="YSKQMKL"/>
<dbReference type="AlphaFoldDB" id="A0A077Y7J2"/>
<dbReference type="GO" id="GO:0006284">
    <property type="term" value="P:base-excision repair"/>
    <property type="evidence" value="ECO:0007669"/>
    <property type="project" value="TreeGrafter"/>
</dbReference>
<accession>A0A077Y7J2</accession>
<dbReference type="VEuPathDB" id="PlasmoDB:Py17XNL_001205102"/>
<reference evidence="6" key="2">
    <citation type="submission" date="2014-05" db="EMBL/GenBank/DDBJ databases">
        <authorList>
            <person name="Aslett M.A."/>
            <person name="De Silva N."/>
        </authorList>
    </citation>
    <scope>NUCLEOTIDE SEQUENCE</scope>
    <source>
        <strain evidence="6">17X</strain>
    </source>
</reference>
<dbReference type="CDD" id="cd21075">
    <property type="entry name" value="DBD_XPA-like"/>
    <property type="match status" value="1"/>
</dbReference>
<organism evidence="5 8">
    <name type="scientific">Plasmodium yoelii</name>
    <dbReference type="NCBI Taxonomy" id="5861"/>
    <lineage>
        <taxon>Eukaryota</taxon>
        <taxon>Sar</taxon>
        <taxon>Alveolata</taxon>
        <taxon>Apicomplexa</taxon>
        <taxon>Aconoidasida</taxon>
        <taxon>Haemosporida</taxon>
        <taxon>Plasmodiidae</taxon>
        <taxon>Plasmodium</taxon>
        <taxon>Plasmodium (Vinckeia)</taxon>
    </lineage>
</organism>
<evidence type="ECO:0000313" key="5">
    <source>
        <dbReference type="EMBL" id="CDU19408.1"/>
    </source>
</evidence>
<dbReference type="Proteomes" id="UP000072874">
    <property type="component" value="Chromosome 12"/>
</dbReference>
<evidence type="ECO:0000256" key="2">
    <source>
        <dbReference type="ARBA" id="ARBA00022833"/>
    </source>
</evidence>